<dbReference type="Proteomes" id="UP000291213">
    <property type="component" value="Unassembled WGS sequence"/>
</dbReference>
<dbReference type="UniPathway" id="UPA00326"/>
<accession>A0A401H7J1</accession>
<dbReference type="EC" id="1.17.4.1" evidence="9"/>
<proteinExistence type="inferred from homology"/>
<feature type="domain" description="Ribonucleotide reductase large subunit C-terminal" evidence="11">
    <location>
        <begin position="148"/>
        <end position="903"/>
    </location>
</feature>
<evidence type="ECO:0000259" key="11">
    <source>
        <dbReference type="Pfam" id="PF02867"/>
    </source>
</evidence>
<evidence type="ECO:0000256" key="3">
    <source>
        <dbReference type="ARBA" id="ARBA00022628"/>
    </source>
</evidence>
<evidence type="ECO:0000256" key="2">
    <source>
        <dbReference type="ARBA" id="ARBA00007405"/>
    </source>
</evidence>
<comment type="similarity">
    <text evidence="2 9">Belongs to the ribonucleoside diphosphate reductase class-2 family.</text>
</comment>
<feature type="domain" description="Ribonucleotide reductase large subunit N-terminal" evidence="10">
    <location>
        <begin position="73"/>
        <end position="138"/>
    </location>
</feature>
<keyword evidence="6" id="KW-1015">Disulfide bond</keyword>
<dbReference type="GO" id="GO:0031419">
    <property type="term" value="F:cobalamin binding"/>
    <property type="evidence" value="ECO:0007669"/>
    <property type="project" value="UniProtKB-KW"/>
</dbReference>
<evidence type="ECO:0000259" key="10">
    <source>
        <dbReference type="Pfam" id="PF00317"/>
    </source>
</evidence>
<dbReference type="Pfam" id="PF00317">
    <property type="entry name" value="Ribonuc_red_lgN"/>
    <property type="match status" value="1"/>
</dbReference>
<dbReference type="EMBL" id="BDMD01000006">
    <property type="protein sequence ID" value="GBF08426.1"/>
    <property type="molecule type" value="Genomic_DNA"/>
</dbReference>
<dbReference type="GO" id="GO:0004748">
    <property type="term" value="F:ribonucleoside-diphosphate reductase activity, thioredoxin disulfide as acceptor"/>
    <property type="evidence" value="ECO:0007669"/>
    <property type="project" value="UniProtKB-EC"/>
</dbReference>
<evidence type="ECO:0000256" key="7">
    <source>
        <dbReference type="ARBA" id="ARBA00023285"/>
    </source>
</evidence>
<dbReference type="InterPro" id="IPR000788">
    <property type="entry name" value="RNR_lg_C"/>
</dbReference>
<evidence type="ECO:0000256" key="1">
    <source>
        <dbReference type="ARBA" id="ARBA00001922"/>
    </source>
</evidence>
<dbReference type="AlphaFoldDB" id="A0A401H7J1"/>
<comment type="catalytic activity">
    <reaction evidence="8 9">
        <text>a 2'-deoxyribonucleoside 5'-diphosphate + [thioredoxin]-disulfide + H2O = a ribonucleoside 5'-diphosphate + [thioredoxin]-dithiol</text>
        <dbReference type="Rhea" id="RHEA:23252"/>
        <dbReference type="Rhea" id="RHEA-COMP:10698"/>
        <dbReference type="Rhea" id="RHEA-COMP:10700"/>
        <dbReference type="ChEBI" id="CHEBI:15377"/>
        <dbReference type="ChEBI" id="CHEBI:29950"/>
        <dbReference type="ChEBI" id="CHEBI:50058"/>
        <dbReference type="ChEBI" id="CHEBI:57930"/>
        <dbReference type="ChEBI" id="CHEBI:73316"/>
        <dbReference type="EC" id="1.17.4.1"/>
    </reaction>
</comment>
<evidence type="ECO:0000256" key="5">
    <source>
        <dbReference type="ARBA" id="ARBA00023002"/>
    </source>
</evidence>
<dbReference type="GO" id="GO:0071897">
    <property type="term" value="P:DNA biosynthetic process"/>
    <property type="evidence" value="ECO:0007669"/>
    <property type="project" value="UniProtKB-KW"/>
</dbReference>
<evidence type="ECO:0000313" key="12">
    <source>
        <dbReference type="EMBL" id="GBF08426.1"/>
    </source>
</evidence>
<comment type="function">
    <text evidence="9">Catalyzes the reduction of ribonucleotides to deoxyribonucleotides. May function to provide a pool of deoxyribonucleotide precursors for DNA repair during oxygen limitation and/or for immediate growth after restoration of oxygen.</text>
</comment>
<dbReference type="InterPro" id="IPR008926">
    <property type="entry name" value="RNR_R1-su_N"/>
</dbReference>
<dbReference type="SUPFAM" id="SSF51998">
    <property type="entry name" value="PFL-like glycyl radical enzymes"/>
    <property type="match status" value="1"/>
</dbReference>
<evidence type="ECO:0000256" key="4">
    <source>
        <dbReference type="ARBA" id="ARBA00022741"/>
    </source>
</evidence>
<keyword evidence="4 9" id="KW-0547">Nucleotide-binding</keyword>
<comment type="caution">
    <text evidence="12">The sequence shown here is derived from an EMBL/GenBank/DDBJ whole genome shotgun (WGS) entry which is preliminary data.</text>
</comment>
<comment type="cofactor">
    <cofactor evidence="1 9">
        <name>adenosylcob(III)alamin</name>
        <dbReference type="ChEBI" id="CHEBI:18408"/>
    </cofactor>
</comment>
<dbReference type="InterPro" id="IPR050862">
    <property type="entry name" value="RdRp_reductase_class-2"/>
</dbReference>
<keyword evidence="7 9" id="KW-0170">Cobalt</keyword>
<dbReference type="Gene3D" id="3.20.70.20">
    <property type="match status" value="2"/>
</dbReference>
<sequence length="983" mass="110443">MFIRMSDEMELKLIQESVYEPSKELEARKSLLARIYGQVADARRGRDRALNGGLLAPGPGCVEDGGLCGDDFGFTYNAVRVLMARYMVKDEMGRFLETPSMVMRRVALGFRERVDPDRLYRLLVERRFMFNSPTLFNMFVDGARGTLSACYVTPVYDDMDSIMDAATVQAKTFKWGGGQGFSFSELRPRWDVVRGTSGYSSGPMSFMRLYDTVTELVKQGGKRRGANMGIMHVWHPDIYTPGFDPAVALRNSLPPQVQELIDAFSRIIRELGDEGYEVPGELVELVESLSRQGWWTIEDAGFIQAKKPPLQDANLTNFNISVGANDAFMQAVVEGGDWWMVNPRYTASDRAGIYKIHYSISKATGLGRLGILIEKHPWLLDNPYLNLFEDVISEALPKALEMLEEQARKTGMPADPRQKNIHAWVAPAREIWREIVEAAWGGGDPGLVYFDNHNKWSPTPWLGTVNATNPCSEQTLYPFEPCNLGSLSVDKYVAGGRFDLERFASDVEFLTEAMDAVIDLNRHPDERQDTANKFTRKIGLGIMGLADALAGLGYPYDSEEAVAFTTILMAGLEVFSWKRSWEMGARLGHAPAFECRMFDWRSLECREKGSPEELAELHTPALVKAGMVARLEGEWLKVRYHSIDLNGPAAEVLEKVFGERFERDGSVRLVRRDALDAVARRVFGISEDMALEALNMGLKAVESPRHLLALAVYKPMEAWRLLREYGRRLGAKAPRNTVTTTIAPTGTISILAGTSSGIEPYFALVYKRQVAVGTFLEVVSKFREDLLKAAEKRGVGRDVLEIVYEEVRRHKGSLRWSLNVLAEKLDGRVDDGFLEELARLARKYATSMDFHLWYHLAHQIAAQLYVDQAISKTVNLPRTATPDDVEASYLAAWLGGLKGFTVYRDESKGRQVIVFGAQEGGRRGRLLRRARKARMALPRRRLNPSEAERDPKLAQVFEVKTVESDEGVTVEMTENSTCKTCHL</sequence>
<dbReference type="InterPro" id="IPR013344">
    <property type="entry name" value="RNR_NrdJ/NrdZ"/>
</dbReference>
<organism evidence="12 13">
    <name type="scientific">Aeropyrum pernix</name>
    <dbReference type="NCBI Taxonomy" id="56636"/>
    <lineage>
        <taxon>Archaea</taxon>
        <taxon>Thermoproteota</taxon>
        <taxon>Thermoprotei</taxon>
        <taxon>Desulfurococcales</taxon>
        <taxon>Desulfurococcaceae</taxon>
        <taxon>Aeropyrum</taxon>
    </lineage>
</organism>
<name>A0A401H7J1_AERPX</name>
<keyword evidence="9" id="KW-0237">DNA synthesis</keyword>
<dbReference type="GO" id="GO:0009263">
    <property type="term" value="P:deoxyribonucleotide biosynthetic process"/>
    <property type="evidence" value="ECO:0007669"/>
    <property type="project" value="InterPro"/>
</dbReference>
<dbReference type="InterPro" id="IPR013509">
    <property type="entry name" value="RNR_lsu_N"/>
</dbReference>
<dbReference type="CDD" id="cd02888">
    <property type="entry name" value="RNR_II_dimer"/>
    <property type="match status" value="1"/>
</dbReference>
<keyword evidence="5 9" id="KW-0560">Oxidoreductase</keyword>
<evidence type="ECO:0000256" key="8">
    <source>
        <dbReference type="ARBA" id="ARBA00047754"/>
    </source>
</evidence>
<protein>
    <recommendedName>
        <fullName evidence="9">Vitamin B12-dependent ribonucleotide reductase</fullName>
        <ecNumber evidence="9">1.17.4.1</ecNumber>
    </recommendedName>
</protein>
<evidence type="ECO:0000256" key="9">
    <source>
        <dbReference type="RuleBase" id="RU364064"/>
    </source>
</evidence>
<evidence type="ECO:0000256" key="6">
    <source>
        <dbReference type="ARBA" id="ARBA00023157"/>
    </source>
</evidence>
<dbReference type="PANTHER" id="PTHR43371">
    <property type="entry name" value="VITAMIN B12-DEPENDENT RIBONUCLEOTIDE REDUCTASE"/>
    <property type="match status" value="1"/>
</dbReference>
<reference evidence="12 13" key="1">
    <citation type="submission" date="2017-02" db="EMBL/GenBank/DDBJ databases">
        <title>isolation and characterization of a novel temperate virus Aeropyrum globular virus 1 infecting hyperthermophilic archaeon Aeropyrum.</title>
        <authorList>
            <person name="Yumiya M."/>
            <person name="Yoshida T."/>
            <person name="Sako Y."/>
        </authorList>
    </citation>
    <scope>NUCLEOTIDE SEQUENCE [LARGE SCALE GENOMIC DNA]</scope>
    <source>
        <strain evidence="12 13">YK1-12-2013</strain>
    </source>
</reference>
<dbReference type="GO" id="GO:0005524">
    <property type="term" value="F:ATP binding"/>
    <property type="evidence" value="ECO:0007669"/>
    <property type="project" value="InterPro"/>
</dbReference>
<keyword evidence="3 9" id="KW-0846">Cobalamin</keyword>
<dbReference type="PRINTS" id="PR01183">
    <property type="entry name" value="RIBORDTASEM1"/>
</dbReference>
<evidence type="ECO:0000313" key="13">
    <source>
        <dbReference type="Proteomes" id="UP000291213"/>
    </source>
</evidence>
<dbReference type="NCBIfam" id="TIGR02504">
    <property type="entry name" value="NrdJ_Z"/>
    <property type="match status" value="1"/>
</dbReference>
<dbReference type="Pfam" id="PF02867">
    <property type="entry name" value="Ribonuc_red_lgC"/>
    <property type="match status" value="1"/>
</dbReference>
<dbReference type="PANTHER" id="PTHR43371:SF1">
    <property type="entry name" value="RIBONUCLEOSIDE-DIPHOSPHATE REDUCTASE"/>
    <property type="match status" value="1"/>
</dbReference>
<dbReference type="SUPFAM" id="SSF48168">
    <property type="entry name" value="R1 subunit of ribonucleotide reductase, N-terminal domain"/>
    <property type="match status" value="1"/>
</dbReference>
<gene>
    <name evidence="12" type="ORF">apy_01510</name>
</gene>